<dbReference type="EMBL" id="MT310895">
    <property type="protein sequence ID" value="QJD53342.1"/>
    <property type="molecule type" value="Genomic_DNA"/>
</dbReference>
<reference evidence="1 2" key="1">
    <citation type="submission" date="2020-04" db="EMBL/GenBank/DDBJ databases">
        <authorList>
            <person name="Mastropaolo M.D."/>
            <person name="Fallest-Strobl P."/>
            <person name="Kistler A.L."/>
            <person name="Garlena R.A."/>
            <person name="Russell D.A."/>
            <person name="Pope W.H."/>
            <person name="Jacobs-Sera D."/>
            <person name="Hatfull G.F."/>
        </authorList>
    </citation>
    <scope>NUCLEOTIDE SEQUENCE [LARGE SCALE GENOMIC DNA]</scope>
</reference>
<dbReference type="Pfam" id="PF05069">
    <property type="entry name" value="Phage_tail_S"/>
    <property type="match status" value="1"/>
</dbReference>
<protein>
    <submittedName>
        <fullName evidence="1">Head-to-tail adaptor</fullName>
    </submittedName>
</protein>
<evidence type="ECO:0000313" key="1">
    <source>
        <dbReference type="EMBL" id="QJD53342.1"/>
    </source>
</evidence>
<proteinExistence type="predicted"/>
<accession>A0A6M3T7N4</accession>
<name>A0A6M3T7N4_9CAUD</name>
<evidence type="ECO:0000313" key="2">
    <source>
        <dbReference type="Proteomes" id="UP000502042"/>
    </source>
</evidence>
<gene>
    <name evidence="1" type="primary">12</name>
    <name evidence="1" type="ORF">SEA_STEVIEBAY_12</name>
</gene>
<organism evidence="1 2">
    <name type="scientific">Arthrobacter phage StevieBAY</name>
    <dbReference type="NCBI Taxonomy" id="2725609"/>
    <lineage>
        <taxon>Viruses</taxon>
        <taxon>Duplodnaviria</taxon>
        <taxon>Heunggongvirae</taxon>
        <taxon>Uroviricota</taxon>
        <taxon>Caudoviricetes</taxon>
        <taxon>Berryhillviridae</taxon>
        <taxon>Marthavirus</taxon>
        <taxon>Marthavirus barretlemon</taxon>
    </lineage>
</organism>
<dbReference type="InterPro" id="IPR006522">
    <property type="entry name" value="Phage_virion_morphogenesis"/>
</dbReference>
<sequence length="155" mass="17546">MTTVRFAGDGFKAFTLKLDRFDQNIGDAEPAFRAMAEFQTTVVNARQFKQQGTPETGGRWAPLSPPYARWKEKRRPGRPILVFDGDLRDSMTKPNAGIYEIWDKGFVVGTALPYATFHQNGTPIMPARPIIGSVRREDVRNFAKILQRWIVEGTT</sequence>
<dbReference type="Proteomes" id="UP000502042">
    <property type="component" value="Segment"/>
</dbReference>